<reference evidence="14 15" key="1">
    <citation type="submission" date="2024-09" db="EMBL/GenBank/DDBJ databases">
        <title>Draft genome sequence of Candidatus Magnetaquicoccaceae bacterium FCR-1.</title>
        <authorList>
            <person name="Shimoshige H."/>
            <person name="Shimamura S."/>
            <person name="Taoka A."/>
            <person name="Kobayashi H."/>
            <person name="Maekawa T."/>
        </authorList>
    </citation>
    <scope>NUCLEOTIDE SEQUENCE [LARGE SCALE GENOMIC DNA]</scope>
    <source>
        <strain evidence="14 15">FCR-1</strain>
    </source>
</reference>
<sequence>MNVFKNKLVAIVAGGMLLVILVGLGWSAHRFNRISLCTSCHEIFVNYDEYKPVGRLSNSKEDFNPSKSLSPGLFNVTVGCAECHAYPYEEYRASPHFDNEKGVKPGCMGCHNPHSVFQFMNWKFFYLNKGGYGESPFHEISSGLRDIPEWEKLRVELAKRVRKEMVEENSIKCKNCHKPDGNWFKKLEPHKATNDKTCVECHHNIVHKAVKWEMD</sequence>
<evidence type="ECO:0000256" key="2">
    <source>
        <dbReference type="ARBA" id="ARBA00007395"/>
    </source>
</evidence>
<keyword evidence="10 12" id="KW-0408">Iron</keyword>
<keyword evidence="7 12" id="KW-0479">Metal-binding</keyword>
<proteinExistence type="inferred from homology"/>
<evidence type="ECO:0000256" key="8">
    <source>
        <dbReference type="ARBA" id="ARBA00022982"/>
    </source>
</evidence>
<gene>
    <name evidence="14" type="ORF">SIID45300_01712</name>
</gene>
<dbReference type="Proteomes" id="UP001628193">
    <property type="component" value="Unassembled WGS sequence"/>
</dbReference>
<keyword evidence="8 12" id="KW-0249">Electron transport</keyword>
<comment type="PTM">
    <text evidence="12">Binds 4 heme groups per subunit.</text>
</comment>
<evidence type="ECO:0000256" key="5">
    <source>
        <dbReference type="ARBA" id="ARBA00022617"/>
    </source>
</evidence>
<keyword evidence="9" id="KW-1133">Transmembrane helix</keyword>
<comment type="subcellular location">
    <subcellularLocation>
        <location evidence="1">Cell membrane</location>
        <topology evidence="1">Single-pass membrane protein</topology>
    </subcellularLocation>
</comment>
<organism evidence="14 15">
    <name type="scientific">Candidatus Magnetaquiglobus chichijimensis</name>
    <dbReference type="NCBI Taxonomy" id="3141448"/>
    <lineage>
        <taxon>Bacteria</taxon>
        <taxon>Pseudomonadati</taxon>
        <taxon>Pseudomonadota</taxon>
        <taxon>Magnetococcia</taxon>
        <taxon>Magnetococcales</taxon>
        <taxon>Candidatus Magnetaquicoccaceae</taxon>
        <taxon>Candidatus Magnetaquiglobus</taxon>
    </lineage>
</organism>
<evidence type="ECO:0000259" key="13">
    <source>
        <dbReference type="Pfam" id="PF03264"/>
    </source>
</evidence>
<dbReference type="RefSeq" id="WP_420905076.1">
    <property type="nucleotide sequence ID" value="NZ_BAAFGK010000004.1"/>
</dbReference>
<keyword evidence="3 12" id="KW-0813">Transport</keyword>
<dbReference type="Pfam" id="PF03264">
    <property type="entry name" value="Cytochrom_NNT"/>
    <property type="match status" value="1"/>
</dbReference>
<dbReference type="PIRSF" id="PIRSF000013">
    <property type="entry name" value="4_hem_cytochrm_NapC"/>
    <property type="match status" value="1"/>
</dbReference>
<dbReference type="InterPro" id="IPR024717">
    <property type="entry name" value="NapC/NirT/NrfH"/>
</dbReference>
<keyword evidence="15" id="KW-1185">Reference proteome</keyword>
<accession>A0ABQ0C930</accession>
<keyword evidence="11" id="KW-0472">Membrane</keyword>
<comment type="similarity">
    <text evidence="2">Belongs to the NapC/NirT/NrfH family.</text>
</comment>
<evidence type="ECO:0000256" key="6">
    <source>
        <dbReference type="ARBA" id="ARBA00022692"/>
    </source>
</evidence>
<dbReference type="InterPro" id="IPR005126">
    <property type="entry name" value="NapC/NirT_cyt_c_N"/>
</dbReference>
<keyword evidence="6" id="KW-0812">Transmembrane</keyword>
<evidence type="ECO:0000256" key="9">
    <source>
        <dbReference type="ARBA" id="ARBA00022989"/>
    </source>
</evidence>
<evidence type="ECO:0000256" key="1">
    <source>
        <dbReference type="ARBA" id="ARBA00004162"/>
    </source>
</evidence>
<feature type="domain" description="NapC/NirT cytochrome c N-terminal" evidence="13">
    <location>
        <begin position="80"/>
        <end position="210"/>
    </location>
</feature>
<dbReference type="PANTHER" id="PTHR30333:SF3">
    <property type="entry name" value="CYTOCHROME C-TYPE PROTEIN TORY"/>
    <property type="match status" value="1"/>
</dbReference>
<dbReference type="InterPro" id="IPR051174">
    <property type="entry name" value="Cytochrome_c-type_ET"/>
</dbReference>
<evidence type="ECO:0000256" key="7">
    <source>
        <dbReference type="ARBA" id="ARBA00022723"/>
    </source>
</evidence>
<keyword evidence="4" id="KW-1003">Cell membrane</keyword>
<evidence type="ECO:0000313" key="14">
    <source>
        <dbReference type="EMBL" id="GAB0057385.1"/>
    </source>
</evidence>
<name>A0ABQ0C930_9PROT</name>
<evidence type="ECO:0000256" key="4">
    <source>
        <dbReference type="ARBA" id="ARBA00022475"/>
    </source>
</evidence>
<evidence type="ECO:0000256" key="10">
    <source>
        <dbReference type="ARBA" id="ARBA00023004"/>
    </source>
</evidence>
<dbReference type="InterPro" id="IPR036280">
    <property type="entry name" value="Multihaem_cyt_sf"/>
</dbReference>
<keyword evidence="5 12" id="KW-0349">Heme</keyword>
<dbReference type="SUPFAM" id="SSF48695">
    <property type="entry name" value="Multiheme cytochromes"/>
    <property type="match status" value="1"/>
</dbReference>
<dbReference type="Gene3D" id="1.10.3820.10">
    <property type="entry name" value="Di-heme elbow motif domain"/>
    <property type="match status" value="1"/>
</dbReference>
<dbReference type="EMBL" id="BAAFGK010000004">
    <property type="protein sequence ID" value="GAB0057385.1"/>
    <property type="molecule type" value="Genomic_DNA"/>
</dbReference>
<comment type="caution">
    <text evidence="14">The sequence shown here is derived from an EMBL/GenBank/DDBJ whole genome shotgun (WGS) entry which is preliminary data.</text>
</comment>
<protein>
    <recommendedName>
        <fullName evidence="12">Cytochrome c-type protein</fullName>
    </recommendedName>
</protein>
<evidence type="ECO:0000256" key="3">
    <source>
        <dbReference type="ARBA" id="ARBA00022448"/>
    </source>
</evidence>
<evidence type="ECO:0000256" key="12">
    <source>
        <dbReference type="PIRNR" id="PIRNR000013"/>
    </source>
</evidence>
<dbReference type="InterPro" id="IPR038266">
    <property type="entry name" value="NapC/NirT_cytc_sf"/>
</dbReference>
<dbReference type="PANTHER" id="PTHR30333">
    <property type="entry name" value="CYTOCHROME C-TYPE PROTEIN"/>
    <property type="match status" value="1"/>
</dbReference>
<evidence type="ECO:0000256" key="11">
    <source>
        <dbReference type="ARBA" id="ARBA00023136"/>
    </source>
</evidence>
<evidence type="ECO:0000313" key="15">
    <source>
        <dbReference type="Proteomes" id="UP001628193"/>
    </source>
</evidence>